<gene>
    <name evidence="2" type="ORF">FD50_GL000564</name>
</gene>
<evidence type="ECO:0000256" key="1">
    <source>
        <dbReference type="SAM" id="Phobius"/>
    </source>
</evidence>
<evidence type="ECO:0000313" key="3">
    <source>
        <dbReference type="Proteomes" id="UP000051166"/>
    </source>
</evidence>
<feature type="transmembrane region" description="Helical" evidence="1">
    <location>
        <begin position="273"/>
        <end position="293"/>
    </location>
</feature>
<evidence type="ECO:0008006" key="4">
    <source>
        <dbReference type="Google" id="ProtNLM"/>
    </source>
</evidence>
<dbReference type="RefSeq" id="WP_056960707.1">
    <property type="nucleotide sequence ID" value="NZ_AZFQ01000036.1"/>
</dbReference>
<feature type="transmembrane region" description="Helical" evidence="1">
    <location>
        <begin position="162"/>
        <end position="181"/>
    </location>
</feature>
<feature type="transmembrane region" description="Helical" evidence="1">
    <location>
        <begin position="61"/>
        <end position="84"/>
    </location>
</feature>
<organism evidence="2 3">
    <name type="scientific">Liquorilactobacillus satsumensis DSM 16230 = JCM 12392</name>
    <dbReference type="NCBI Taxonomy" id="1423801"/>
    <lineage>
        <taxon>Bacteria</taxon>
        <taxon>Bacillati</taxon>
        <taxon>Bacillota</taxon>
        <taxon>Bacilli</taxon>
        <taxon>Lactobacillales</taxon>
        <taxon>Lactobacillaceae</taxon>
        <taxon>Liquorilactobacillus</taxon>
    </lineage>
</organism>
<dbReference type="PATRIC" id="fig|1423801.4.peg.573"/>
<accession>A0A0R1V5D5</accession>
<proteinExistence type="predicted"/>
<feature type="transmembrane region" description="Helical" evidence="1">
    <location>
        <begin position="130"/>
        <end position="150"/>
    </location>
</feature>
<sequence length="483" mass="54575">MAGIGFELKKLFKKRGLLATARAYGYAGIVCTGPMILGIVLLLSILFLSRAYNMSFHGQEVFVSTITYTLLFSLTVSGFFSLVVTRFIADMLYEKQEKKIMPSFWGSNMLMLIIGELLYTAFLLCSNTNLTLTVMCLAIFAEILVVWNAMCYLTAIKEYNGILFSFVSAVIVAFLLAWAVIRLDGISVLGMLFAIFCGYGVMLVWDVVLLYRFFPRSAQQPFLFLQWFDKYLELAFVGLFINIGLFGHIVMIWNSQLGEKIEGLFRAAPYYDIPALLAFLTTLITTMNFMISVEVNFYPKYKAYYALFNNRGSIRDIKQAEDEMLTVLKSELKYTGLKQLFTTAIAISVGEAVISLLPLGFNDIMFGYFRILCVGYGLYAIANTIMLILLYFVDNRGAFIGTLIFALASPGLTFLMFNLSPLYYGFGFVIACGLFFVIMLARLTNFTRKLSYHLLSRQPLVEEHKTGIFTSLGLKLDRLFAQK</sequence>
<feature type="transmembrane region" description="Helical" evidence="1">
    <location>
        <begin position="187"/>
        <end position="211"/>
    </location>
</feature>
<keyword evidence="3" id="KW-1185">Reference proteome</keyword>
<feature type="transmembrane region" description="Helical" evidence="1">
    <location>
        <begin position="340"/>
        <end position="361"/>
    </location>
</feature>
<dbReference type="EMBL" id="AZFQ01000036">
    <property type="protein sequence ID" value="KRL98755.1"/>
    <property type="molecule type" value="Genomic_DNA"/>
</dbReference>
<name>A0A0R1V5D5_9LACO</name>
<comment type="caution">
    <text evidence="2">The sequence shown here is derived from an EMBL/GenBank/DDBJ whole genome shotgun (WGS) entry which is preliminary data.</text>
</comment>
<feature type="transmembrane region" description="Helical" evidence="1">
    <location>
        <begin position="399"/>
        <end position="417"/>
    </location>
</feature>
<dbReference type="STRING" id="1423801.FD50_GL000564"/>
<keyword evidence="1" id="KW-0812">Transmembrane</keyword>
<dbReference type="GeneID" id="98307996"/>
<feature type="transmembrane region" description="Helical" evidence="1">
    <location>
        <begin position="367"/>
        <end position="392"/>
    </location>
</feature>
<feature type="transmembrane region" description="Helical" evidence="1">
    <location>
        <begin position="23"/>
        <end position="49"/>
    </location>
</feature>
<dbReference type="Proteomes" id="UP000051166">
    <property type="component" value="Unassembled WGS sequence"/>
</dbReference>
<protein>
    <recommendedName>
        <fullName evidence="4">Transmembrane protein</fullName>
    </recommendedName>
</protein>
<evidence type="ECO:0000313" key="2">
    <source>
        <dbReference type="EMBL" id="KRL98755.1"/>
    </source>
</evidence>
<dbReference type="AlphaFoldDB" id="A0A0R1V5D5"/>
<keyword evidence="1" id="KW-0472">Membrane</keyword>
<dbReference type="Pfam" id="PF16933">
    <property type="entry name" value="PelG"/>
    <property type="match status" value="1"/>
</dbReference>
<feature type="transmembrane region" description="Helical" evidence="1">
    <location>
        <begin position="231"/>
        <end position="253"/>
    </location>
</feature>
<keyword evidence="1" id="KW-1133">Transmembrane helix</keyword>
<dbReference type="InterPro" id="IPR031617">
    <property type="entry name" value="PelG"/>
</dbReference>
<feature type="transmembrane region" description="Helical" evidence="1">
    <location>
        <begin position="105"/>
        <end position="124"/>
    </location>
</feature>
<feature type="transmembrane region" description="Helical" evidence="1">
    <location>
        <begin position="423"/>
        <end position="443"/>
    </location>
</feature>
<reference evidence="2 3" key="1">
    <citation type="journal article" date="2015" name="Genome Announc.">
        <title>Expanding the biotechnology potential of lactobacilli through comparative genomics of 213 strains and associated genera.</title>
        <authorList>
            <person name="Sun Z."/>
            <person name="Harris H.M."/>
            <person name="McCann A."/>
            <person name="Guo C."/>
            <person name="Argimon S."/>
            <person name="Zhang W."/>
            <person name="Yang X."/>
            <person name="Jeffery I.B."/>
            <person name="Cooney J.C."/>
            <person name="Kagawa T.F."/>
            <person name="Liu W."/>
            <person name="Song Y."/>
            <person name="Salvetti E."/>
            <person name="Wrobel A."/>
            <person name="Rasinkangas P."/>
            <person name="Parkhill J."/>
            <person name="Rea M.C."/>
            <person name="O'Sullivan O."/>
            <person name="Ritari J."/>
            <person name="Douillard F.P."/>
            <person name="Paul Ross R."/>
            <person name="Yang R."/>
            <person name="Briner A.E."/>
            <person name="Felis G.E."/>
            <person name="de Vos W.M."/>
            <person name="Barrangou R."/>
            <person name="Klaenhammer T.R."/>
            <person name="Caufield P.W."/>
            <person name="Cui Y."/>
            <person name="Zhang H."/>
            <person name="O'Toole P.W."/>
        </authorList>
    </citation>
    <scope>NUCLEOTIDE SEQUENCE [LARGE SCALE GENOMIC DNA]</scope>
    <source>
        <strain evidence="2 3">DSM 16230</strain>
    </source>
</reference>
<dbReference type="OrthoDB" id="37830at2"/>